<gene>
    <name evidence="1" type="ORF">CP967_31395</name>
</gene>
<keyword evidence="2" id="KW-1185">Reference proteome</keyword>
<evidence type="ECO:0000313" key="1">
    <source>
        <dbReference type="EMBL" id="QEU75874.1"/>
    </source>
</evidence>
<reference evidence="1 2" key="1">
    <citation type="submission" date="2017-09" db="EMBL/GenBank/DDBJ databases">
        <authorList>
            <person name="Lee N."/>
            <person name="Cho B.-K."/>
        </authorList>
    </citation>
    <scope>NUCLEOTIDE SEQUENCE [LARGE SCALE GENOMIC DNA]</scope>
    <source>
        <strain evidence="1 2">ATCC 12769</strain>
    </source>
</reference>
<accession>A0A5J6FKH9</accession>
<dbReference type="KEGG" id="snk:CP967_31395"/>
<dbReference type="AlphaFoldDB" id="A0A5J6FKH9"/>
<proteinExistence type="predicted"/>
<sequence length="310" mass="34286">MCVMMVEHRKGFTEGDNMKVYKIKGTTDDVTTCELCGRPELKGTVMLVSLDADGNEDGDVSYFGTSCAAKATGWTIREVKAGVKAAKDEARDRLRAERDAMWAAEREFLAGWYLTHYGTTDLHIAADRAGVSAVKLSGEAIHAYREVQRTAEPAPAEKLAEELEVAEELTVGYRETLVRVADAECVIRTEVGGKIRTSKQLETAHTNAVKAALIEMRRANLTAFKAAAEAAEEKSERVGRRWLEEKDAKRARAIVRRAERGTFHSHISPWATDLKPFPKVRFTDKVPVYLVEVAPGHYATAEAAEQLTLC</sequence>
<organism evidence="1 2">
    <name type="scientific">Streptomyces nitrosporeus</name>
    <dbReference type="NCBI Taxonomy" id="28894"/>
    <lineage>
        <taxon>Bacteria</taxon>
        <taxon>Bacillati</taxon>
        <taxon>Actinomycetota</taxon>
        <taxon>Actinomycetes</taxon>
        <taxon>Kitasatosporales</taxon>
        <taxon>Streptomycetaceae</taxon>
        <taxon>Streptomyces</taxon>
    </lineage>
</organism>
<dbReference type="Proteomes" id="UP000326178">
    <property type="component" value="Chromosome"/>
</dbReference>
<name>A0A5J6FKH9_9ACTN</name>
<dbReference type="EMBL" id="CP023702">
    <property type="protein sequence ID" value="QEU75874.1"/>
    <property type="molecule type" value="Genomic_DNA"/>
</dbReference>
<protein>
    <submittedName>
        <fullName evidence="1">Uncharacterized protein</fullName>
    </submittedName>
</protein>
<evidence type="ECO:0000313" key="2">
    <source>
        <dbReference type="Proteomes" id="UP000326178"/>
    </source>
</evidence>